<dbReference type="Proteomes" id="UP000014680">
    <property type="component" value="Unassembled WGS sequence"/>
</dbReference>
<dbReference type="Gene3D" id="2.40.50.40">
    <property type="match status" value="1"/>
</dbReference>
<dbReference type="EMBL" id="KB206860">
    <property type="protein sequence ID" value="ELP87418.1"/>
    <property type="molecule type" value="Genomic_DNA"/>
</dbReference>
<dbReference type="Gene3D" id="1.10.10.60">
    <property type="entry name" value="Homeodomain-like"/>
    <property type="match status" value="1"/>
</dbReference>
<dbReference type="CDD" id="cd18793">
    <property type="entry name" value="SF2_C_SNF"/>
    <property type="match status" value="1"/>
</dbReference>
<keyword evidence="3" id="KW-0547">Nucleotide-binding</keyword>
<dbReference type="GO" id="GO:0140658">
    <property type="term" value="F:ATP-dependent chromatin remodeler activity"/>
    <property type="evidence" value="ECO:0007669"/>
    <property type="project" value="TreeGrafter"/>
</dbReference>
<evidence type="ECO:0000256" key="6">
    <source>
        <dbReference type="ARBA" id="ARBA00023242"/>
    </source>
</evidence>
<keyword evidence="5" id="KW-0067">ATP-binding</keyword>
<dbReference type="InterPro" id="IPR027417">
    <property type="entry name" value="P-loop_NTPase"/>
</dbReference>
<dbReference type="SMART" id="SM00298">
    <property type="entry name" value="CHROMO"/>
    <property type="match status" value="2"/>
</dbReference>
<dbReference type="Pfam" id="PF00176">
    <property type="entry name" value="SNF2-rel_dom"/>
    <property type="match status" value="1"/>
</dbReference>
<dbReference type="GO" id="GO:0003682">
    <property type="term" value="F:chromatin binding"/>
    <property type="evidence" value="ECO:0007669"/>
    <property type="project" value="TreeGrafter"/>
</dbReference>
<dbReference type="InterPro" id="IPR023780">
    <property type="entry name" value="Chromo_domain"/>
</dbReference>
<dbReference type="AlphaFoldDB" id="A0A0A1U3Z7"/>
<dbReference type="GO" id="GO:0004674">
    <property type="term" value="F:protein serine/threonine kinase activity"/>
    <property type="evidence" value="ECO:0007669"/>
    <property type="project" value="UniProtKB-EC"/>
</dbReference>
<sequence>MKPDNLPSLSNSQLLSKAPKLSLPPLSTPLNLAPISLHSLDATPSQLLKQKSSESQALPSFFGNSERAKAVPVAKPKTKRKNAVLEEMEEEPTEMHYELRKRSRQPSALIDEDDDIDETLEKKKKEKTYENGIPDSIGQPKILDKIIGIKEENSQRFVLVKWRGMSYLHVDTLPENVFLTMDGNVNANKQKIKRFLQKKKEEEEEMIPQEYTTIDRVISMSKDKTRCLVKWQKLGYNEATWENTEEITENDGSKIEEYYRYNNYQFVQPLKERVWNKKIESPVYKNNNTLRSYQLEGHNWMVYNWCKGRGCILADEMGLGKTVQVVTFLEHLHSYQKLHGPFLIVMPLGMVEHWHREISEWTDLNVILYSGSKENRKLVKKYEWFYTDEEGNKNTNQTKFNVMVTTYETLIADFEDLQQISWFVVVIDEAQRLKNKDSKLLKTLSSLKTDHKILLTGTPIQNNLGELWTLLNYIEPKKFGSLEEFDKMYGNIDNNPEQVTELQKSIKPFLLRRVKSDVEKSIPPKEETVIEVELTMVQKQYYRALYEKNREFLNKGCVGSNMPNLQNLMMQLRKVCNHPYLISGVEEKDTAQFAENSEEYFKQLIKSSGKLVLLDKLLPKLYEDKHKVLIFSQLKKVLNIIEKYLKYKGYLYERLDGSIRALDRQNAIDRFMNPEMNKFVFLLCTRAGGFGINLSEADTVIIYDSDWNPQNDLQAQARCHRIGQKKEVKVYRLVSKNTYERYMFERASKKLGLDQAVLANVTSSNDSKEKTQLSKAEIESLLKYGAYGVFKDDEESSSKFCEEDIEQILEKRSSKVVWKGDSVTGGSFSTATFQVEADAVDVNDKNFWEKVLPRNMSVSELSKEFSDIFEGRGGRSAEKKRKVWMEEKKDEFMKEIFGHIDTIVGEYESKGKISSERDALNALIEDILKYSESFETSEVERLKGGLEGLKFTRYRRSTVNRISSATIGDELTKDEEIVLEIGKKKRKKEVKEEMSEENKRMWYDAVIDYGRINWTILRDRARVGEEVNQEYLHVISVRFLQNCIGSCSEQNLEKKYFVKLLVCFYELKGKRESEVSEIEEYPLEDEFRWIASNVKSWGNKLKFINRLSTLFENSADVVKALIEIPNENCNFNQLTKWWNNDCDKDLVIGIYKYGFSCGEYLQQDKKLCFAEMMQQDEEDDHGKDDESEDEDGINFVVKLPKEFPNAKDLDRQGRSIIAWLDKYLKKMKRADDDD</sequence>
<dbReference type="Pfam" id="PF00385">
    <property type="entry name" value="Chromo"/>
    <property type="match status" value="1"/>
</dbReference>
<gene>
    <name evidence="11" type="ORF">EIN_096850</name>
</gene>
<dbReference type="GO" id="GO:0016887">
    <property type="term" value="F:ATP hydrolysis activity"/>
    <property type="evidence" value="ECO:0007669"/>
    <property type="project" value="TreeGrafter"/>
</dbReference>
<dbReference type="InterPro" id="IPR000330">
    <property type="entry name" value="SNF2_N"/>
</dbReference>
<evidence type="ECO:0000256" key="7">
    <source>
        <dbReference type="SAM" id="MobiDB-lite"/>
    </source>
</evidence>
<dbReference type="KEGG" id="eiv:EIN_096850"/>
<dbReference type="SUPFAM" id="SSF54160">
    <property type="entry name" value="Chromo domain-like"/>
    <property type="match status" value="2"/>
</dbReference>
<dbReference type="GeneID" id="14886233"/>
<evidence type="ECO:0000256" key="2">
    <source>
        <dbReference type="ARBA" id="ARBA00022737"/>
    </source>
</evidence>
<evidence type="ECO:0000313" key="12">
    <source>
        <dbReference type="Proteomes" id="UP000014680"/>
    </source>
</evidence>
<evidence type="ECO:0000256" key="4">
    <source>
        <dbReference type="ARBA" id="ARBA00022801"/>
    </source>
</evidence>
<dbReference type="EC" id="2.7.11.1" evidence="11"/>
<dbReference type="PROSITE" id="PS50013">
    <property type="entry name" value="CHROMO_2"/>
    <property type="match status" value="1"/>
</dbReference>
<proteinExistence type="predicted"/>
<dbReference type="Gene3D" id="3.40.50.300">
    <property type="entry name" value="P-loop containing nucleotide triphosphate hydrolases"/>
    <property type="match status" value="1"/>
</dbReference>
<dbReference type="Pfam" id="PF00271">
    <property type="entry name" value="Helicase_C"/>
    <property type="match status" value="1"/>
</dbReference>
<dbReference type="SMART" id="SM00490">
    <property type="entry name" value="HELICc"/>
    <property type="match status" value="1"/>
</dbReference>
<feature type="domain" description="Chromo" evidence="8">
    <location>
        <begin position="212"/>
        <end position="260"/>
    </location>
</feature>
<evidence type="ECO:0000256" key="5">
    <source>
        <dbReference type="ARBA" id="ARBA00022840"/>
    </source>
</evidence>
<name>A0A0A1U3Z7_ENTIV</name>
<dbReference type="RefSeq" id="XP_004254189.1">
    <property type="nucleotide sequence ID" value="XM_004254141.1"/>
</dbReference>
<dbReference type="InterPro" id="IPR014001">
    <property type="entry name" value="Helicase_ATP-bd"/>
</dbReference>
<dbReference type="PANTHER" id="PTHR45623:SF11">
    <property type="entry name" value="KISMET, ISOFORM C"/>
    <property type="match status" value="1"/>
</dbReference>
<dbReference type="InterPro" id="IPR049730">
    <property type="entry name" value="SNF2/RAD54-like_C"/>
</dbReference>
<dbReference type="InterPro" id="IPR016197">
    <property type="entry name" value="Chromo-like_dom_sf"/>
</dbReference>
<keyword evidence="11" id="KW-0347">Helicase</keyword>
<dbReference type="PROSITE" id="PS51194">
    <property type="entry name" value="HELICASE_CTER"/>
    <property type="match status" value="1"/>
</dbReference>
<dbReference type="OrthoDB" id="5857104at2759"/>
<comment type="subcellular location">
    <subcellularLocation>
        <location evidence="1">Nucleus</location>
    </subcellularLocation>
</comment>
<dbReference type="PROSITE" id="PS51192">
    <property type="entry name" value="HELICASE_ATP_BIND_1"/>
    <property type="match status" value="1"/>
</dbReference>
<keyword evidence="12" id="KW-1185">Reference proteome</keyword>
<evidence type="ECO:0000259" key="10">
    <source>
        <dbReference type="PROSITE" id="PS51194"/>
    </source>
</evidence>
<dbReference type="GO" id="GO:0005524">
    <property type="term" value="F:ATP binding"/>
    <property type="evidence" value="ECO:0007669"/>
    <property type="project" value="UniProtKB-KW"/>
</dbReference>
<dbReference type="GO" id="GO:0003677">
    <property type="term" value="F:DNA binding"/>
    <property type="evidence" value="ECO:0007669"/>
    <property type="project" value="TreeGrafter"/>
</dbReference>
<organism evidence="11 12">
    <name type="scientific">Entamoeba invadens IP1</name>
    <dbReference type="NCBI Taxonomy" id="370355"/>
    <lineage>
        <taxon>Eukaryota</taxon>
        <taxon>Amoebozoa</taxon>
        <taxon>Evosea</taxon>
        <taxon>Archamoebae</taxon>
        <taxon>Mastigamoebida</taxon>
        <taxon>Entamoebidae</taxon>
        <taxon>Entamoeba</taxon>
    </lineage>
</organism>
<evidence type="ECO:0000256" key="1">
    <source>
        <dbReference type="ARBA" id="ARBA00004123"/>
    </source>
</evidence>
<keyword evidence="11" id="KW-0808">Transferase</keyword>
<dbReference type="GO" id="GO:0010468">
    <property type="term" value="P:regulation of gene expression"/>
    <property type="evidence" value="ECO:0007669"/>
    <property type="project" value="TreeGrafter"/>
</dbReference>
<protein>
    <submittedName>
        <fullName evidence="11">Chromodomain helicase hrp1, putative</fullName>
        <ecNumber evidence="11">2.7.11.1</ecNumber>
    </submittedName>
</protein>
<dbReference type="VEuPathDB" id="AmoebaDB:EIN_096850"/>
<dbReference type="GO" id="GO:0000785">
    <property type="term" value="C:chromatin"/>
    <property type="evidence" value="ECO:0007669"/>
    <property type="project" value="TreeGrafter"/>
</dbReference>
<evidence type="ECO:0000259" key="8">
    <source>
        <dbReference type="PROSITE" id="PS50013"/>
    </source>
</evidence>
<keyword evidence="2" id="KW-0677">Repeat</keyword>
<evidence type="ECO:0000313" key="11">
    <source>
        <dbReference type="EMBL" id="ELP87418.1"/>
    </source>
</evidence>
<dbReference type="InterPro" id="IPR000953">
    <property type="entry name" value="Chromo/chromo_shadow_dom"/>
</dbReference>
<dbReference type="PANTHER" id="PTHR45623">
    <property type="entry name" value="CHROMODOMAIN-HELICASE-DNA-BINDING PROTEIN 3-RELATED-RELATED"/>
    <property type="match status" value="1"/>
</dbReference>
<dbReference type="InterPro" id="IPR038718">
    <property type="entry name" value="SNF2-like_sf"/>
</dbReference>
<dbReference type="OMA" id="HAHTIED"/>
<keyword evidence="6" id="KW-0539">Nucleus</keyword>
<feature type="domain" description="Helicase ATP-binding" evidence="9">
    <location>
        <begin position="302"/>
        <end position="477"/>
    </location>
</feature>
<evidence type="ECO:0000256" key="3">
    <source>
        <dbReference type="ARBA" id="ARBA00022741"/>
    </source>
</evidence>
<feature type="domain" description="Helicase C-terminal" evidence="10">
    <location>
        <begin position="613"/>
        <end position="765"/>
    </location>
</feature>
<feature type="region of interest" description="Disordered" evidence="7">
    <location>
        <begin position="87"/>
        <end position="116"/>
    </location>
</feature>
<keyword evidence="4" id="KW-0378">Hydrolase</keyword>
<dbReference type="GO" id="GO:0004386">
    <property type="term" value="F:helicase activity"/>
    <property type="evidence" value="ECO:0007669"/>
    <property type="project" value="UniProtKB-KW"/>
</dbReference>
<evidence type="ECO:0000259" key="9">
    <source>
        <dbReference type="PROSITE" id="PS51192"/>
    </source>
</evidence>
<accession>A0A0A1U3Z7</accession>
<dbReference type="SMART" id="SM00487">
    <property type="entry name" value="DEXDc"/>
    <property type="match status" value="1"/>
</dbReference>
<feature type="region of interest" description="Disordered" evidence="7">
    <location>
        <begin position="1"/>
        <end position="30"/>
    </location>
</feature>
<dbReference type="InterPro" id="IPR001650">
    <property type="entry name" value="Helicase_C-like"/>
</dbReference>
<reference evidence="11 12" key="1">
    <citation type="submission" date="2012-10" db="EMBL/GenBank/DDBJ databases">
        <authorList>
            <person name="Zafar N."/>
            <person name="Inman J."/>
            <person name="Hall N."/>
            <person name="Lorenzi H."/>
            <person name="Caler E."/>
        </authorList>
    </citation>
    <scope>NUCLEOTIDE SEQUENCE [LARGE SCALE GENOMIC DNA]</scope>
    <source>
        <strain evidence="11 12">IP1</strain>
    </source>
</reference>
<dbReference type="SUPFAM" id="SSF52540">
    <property type="entry name" value="P-loop containing nucleoside triphosphate hydrolases"/>
    <property type="match status" value="2"/>
</dbReference>
<dbReference type="Gene3D" id="3.40.50.10810">
    <property type="entry name" value="Tandem AAA-ATPase domain"/>
    <property type="match status" value="1"/>
</dbReference>
<dbReference type="GO" id="GO:0042393">
    <property type="term" value="F:histone binding"/>
    <property type="evidence" value="ECO:0007669"/>
    <property type="project" value="TreeGrafter"/>
</dbReference>
<dbReference type="GO" id="GO:0005634">
    <property type="term" value="C:nucleus"/>
    <property type="evidence" value="ECO:0007669"/>
    <property type="project" value="UniProtKB-SubCell"/>
</dbReference>